<evidence type="ECO:0008006" key="10">
    <source>
        <dbReference type="Google" id="ProtNLM"/>
    </source>
</evidence>
<evidence type="ECO:0000256" key="2">
    <source>
        <dbReference type="ARBA" id="ARBA00022927"/>
    </source>
</evidence>
<dbReference type="PROSITE" id="PS51192">
    <property type="entry name" value="HELICASE_ATP_BIND_1"/>
    <property type="match status" value="1"/>
</dbReference>
<dbReference type="InterPro" id="IPR001650">
    <property type="entry name" value="Helicase_C-like"/>
</dbReference>
<feature type="domain" description="SecA family profile" evidence="7">
    <location>
        <begin position="52"/>
        <end position="796"/>
    </location>
</feature>
<dbReference type="GO" id="GO:0016020">
    <property type="term" value="C:membrane"/>
    <property type="evidence" value="ECO:0007669"/>
    <property type="project" value="InterPro"/>
</dbReference>
<dbReference type="GO" id="GO:0005524">
    <property type="term" value="F:ATP binding"/>
    <property type="evidence" value="ECO:0007669"/>
    <property type="project" value="InterPro"/>
</dbReference>
<evidence type="ECO:0000256" key="1">
    <source>
        <dbReference type="ARBA" id="ARBA00022490"/>
    </source>
</evidence>
<feature type="domain" description="Helicase C-terminal" evidence="6">
    <location>
        <begin position="641"/>
        <end position="791"/>
    </location>
</feature>
<evidence type="ECO:0000313" key="9">
    <source>
        <dbReference type="Proteomes" id="UP001059041"/>
    </source>
</evidence>
<evidence type="ECO:0000259" key="6">
    <source>
        <dbReference type="PROSITE" id="PS51194"/>
    </source>
</evidence>
<dbReference type="FunFam" id="3.40.50.300:FF:003501">
    <property type="entry name" value="Si:dkey-187j14.7"/>
    <property type="match status" value="1"/>
</dbReference>
<dbReference type="PANTHER" id="PTHR30612:SF0">
    <property type="entry name" value="CHLOROPLAST PROTEIN-TRANSPORTING ATPASE"/>
    <property type="match status" value="1"/>
</dbReference>
<dbReference type="InterPro" id="IPR011115">
    <property type="entry name" value="SecA_DEAD"/>
</dbReference>
<feature type="domain" description="Helicase ATP-binding" evidence="5">
    <location>
        <begin position="167"/>
        <end position="310"/>
    </location>
</feature>
<dbReference type="PRINTS" id="PR00906">
    <property type="entry name" value="SECA"/>
</dbReference>
<dbReference type="InterPro" id="IPR014001">
    <property type="entry name" value="Helicase_ATP-bd"/>
</dbReference>
<evidence type="ECO:0000259" key="7">
    <source>
        <dbReference type="PROSITE" id="PS51196"/>
    </source>
</evidence>
<dbReference type="AlphaFoldDB" id="A0A9W7T7C0"/>
<dbReference type="PROSITE" id="PS51196">
    <property type="entry name" value="SECA_MOTOR_DEAD"/>
    <property type="match status" value="1"/>
</dbReference>
<dbReference type="GO" id="GO:0006886">
    <property type="term" value="P:intracellular protein transport"/>
    <property type="evidence" value="ECO:0007669"/>
    <property type="project" value="InterPro"/>
</dbReference>
<comment type="caution">
    <text evidence="8">The sequence shown here is derived from an EMBL/GenBank/DDBJ whole genome shotgun (WGS) entry which is preliminary data.</text>
</comment>
<evidence type="ECO:0000256" key="3">
    <source>
        <dbReference type="ARBA" id="ARBA00023010"/>
    </source>
</evidence>
<sequence>MEAPGETLSSRLISLFKNGQWGEDDVVKLFKALVEHFNIRNDIHDFYTWVMKILHQVEIHRISASDLTFLNETVDDEATIEAVINGIAENTKEKLLEEIVEEICQQADIDDQMMVEVKDIVSTVNDSLSASTAPHLQAKKGILFKICKAVEKTKNYKPRVTQMVSWCILVLSKSSRLVQVLTGEGKSCIVAMFAAYQVMIEKKNPDIISSSPVLAERDAEEWSPFYKELDITVDVNTNKSKDEDLKKCYECQVVYGTTQDFAGDFLRQRFHRRDVRPERSFQCVIVDEVDSLMLDKGLEVVYLNSKVPLMESLNGILAEIWSMVNQLKRLESGEILGPIQLFSEVLSEIMHENKNIDQHSIMQLVVDAGIYSMPTKFRIEMKENVSNILKRLDNASVVQIVAFLTLFDVNFPEHNFNLYQQCLDGSLHKLNAISRQSTNERQEISLLLLESGQCRIVYFKEDPLVISIEKSIKRRYESKEEQIESFIPGHHGLINGKIQIWIKNALLAKKMTLGHEFILHKDGVVPVDYKCTGVVQNDMTWGEGLQQFLEMKHQTKLSNMSLITNFMSNVGLFKNYSNQIYGITGTVGDQTELDMLRKLYNGIKTCKIPSFRRRKLYELEGMVIPEEDEWIRNVCIVAQNQVTPTVYRGPRAALIICETINHAEMFHQTLANTISKHKLKLYVNNNMDNSIITNSTIQEGDVIIATNLAGRGTDLKVCESVNKAGGLFVLQTFLPLNVRVEQQAFGRTARQGSPGSAQLIMCAKHFSDSVKLVMDLNTSVTSLLGRLNCLTSILLSCDSTDNLFEDTLNYYLDNRSLHYNGAMVSALTELLTMKSLSSQNWNLKMAKDARNTLVKIRLSSFLEKDIPKNTKEEELFSVYLDFLDKVYDDDVFSDQRDVIVSSLHECWGLWLMMNFSDEKPIGTLKEQLKVDLSNAKKTLLSKQSPSSMVYFCIRSGNNLREKGCLSESIEMYTKALEKDASGEIIPFYNRALATIKKKDTGYIAKALTDLKRADNAIDSYKLHLATVWTHVKSSMQEPKMEGDALLTKQFRMKCMIVDLLKMNIQDCVMKLKSAESRRGEVRLSEKHTIFLSEDFMQWAIRRTGISLAEIIALSLINAFKTRAEIKQEDLNLTENFAKFWAEHFVQRAENRERDVDQPERDSGRRSSSFLPDNFQAEDLIQSSVRVLIELLMEFEHIMFLGLDTIFCLEVILPHSGFFSKLFNLF</sequence>
<dbReference type="GO" id="GO:0006605">
    <property type="term" value="P:protein targeting"/>
    <property type="evidence" value="ECO:0007669"/>
    <property type="project" value="InterPro"/>
</dbReference>
<evidence type="ECO:0000259" key="5">
    <source>
        <dbReference type="PROSITE" id="PS51192"/>
    </source>
</evidence>
<keyword evidence="3" id="KW-0811">Translocation</keyword>
<dbReference type="SUPFAM" id="SSF52540">
    <property type="entry name" value="P-loop containing nucleoside triphosphate hydrolases"/>
    <property type="match status" value="2"/>
</dbReference>
<dbReference type="EMBL" id="JAFHDT010000022">
    <property type="protein sequence ID" value="KAI7793105.1"/>
    <property type="molecule type" value="Genomic_DNA"/>
</dbReference>
<dbReference type="FunFam" id="3.40.50.300:FF:003215">
    <property type="entry name" value="Si:dkey-187j14.8"/>
    <property type="match status" value="1"/>
</dbReference>
<name>A0A9W7T7C0_TRIRA</name>
<gene>
    <name evidence="8" type="ORF">IRJ41_005035</name>
</gene>
<evidence type="ECO:0000313" key="8">
    <source>
        <dbReference type="EMBL" id="KAI7793105.1"/>
    </source>
</evidence>
<dbReference type="Pfam" id="PF07517">
    <property type="entry name" value="SecA_DEAD"/>
    <property type="match status" value="1"/>
</dbReference>
<feature type="compositionally biased region" description="Basic and acidic residues" evidence="4">
    <location>
        <begin position="1150"/>
        <end position="1164"/>
    </location>
</feature>
<dbReference type="InterPro" id="IPR000185">
    <property type="entry name" value="SecA"/>
</dbReference>
<dbReference type="OrthoDB" id="27934at2759"/>
<reference evidence="8" key="1">
    <citation type="submission" date="2021-02" db="EMBL/GenBank/DDBJ databases">
        <title>Comparative genomics reveals that relaxation of natural selection precedes convergent phenotypic evolution of cavefish.</title>
        <authorList>
            <person name="Peng Z."/>
        </authorList>
    </citation>
    <scope>NUCLEOTIDE SEQUENCE</scope>
    <source>
        <tissue evidence="8">Muscle</tissue>
    </source>
</reference>
<keyword evidence="9" id="KW-1185">Reference proteome</keyword>
<dbReference type="Gene3D" id="3.90.1440.10">
    <property type="entry name" value="SecA, preprotein cross-linking domain"/>
    <property type="match status" value="1"/>
</dbReference>
<evidence type="ECO:0000256" key="4">
    <source>
        <dbReference type="SAM" id="MobiDB-lite"/>
    </source>
</evidence>
<feature type="region of interest" description="Disordered" evidence="4">
    <location>
        <begin position="1150"/>
        <end position="1169"/>
    </location>
</feature>
<keyword evidence="1" id="KW-0963">Cytoplasm</keyword>
<dbReference type="Proteomes" id="UP001059041">
    <property type="component" value="Linkage Group LG22"/>
</dbReference>
<dbReference type="Gene3D" id="3.40.50.300">
    <property type="entry name" value="P-loop containing nucleotide triphosphate hydrolases"/>
    <property type="match status" value="2"/>
</dbReference>
<dbReference type="FunFam" id="3.40.50.300:FF:004034">
    <property type="entry name" value="AGAP011982-PA"/>
    <property type="match status" value="1"/>
</dbReference>
<proteinExistence type="predicted"/>
<dbReference type="PROSITE" id="PS51194">
    <property type="entry name" value="HELICASE_CTER"/>
    <property type="match status" value="1"/>
</dbReference>
<accession>A0A9W7T7C0</accession>
<dbReference type="InterPro" id="IPR014018">
    <property type="entry name" value="SecA_motor_DEAD"/>
</dbReference>
<dbReference type="SMART" id="SM00957">
    <property type="entry name" value="SecA_DEAD"/>
    <property type="match status" value="1"/>
</dbReference>
<dbReference type="PANTHER" id="PTHR30612">
    <property type="entry name" value="SECA INNER MEMBRANE COMPONENT OF SEC PROTEIN SECRETION SYSTEM"/>
    <property type="match status" value="1"/>
</dbReference>
<protein>
    <recommendedName>
        <fullName evidence="10">Protein translocase subunit SecA</fullName>
    </recommendedName>
</protein>
<dbReference type="InterPro" id="IPR027417">
    <property type="entry name" value="P-loop_NTPase"/>
</dbReference>
<organism evidence="8 9">
    <name type="scientific">Triplophysa rosa</name>
    <name type="common">Cave loach</name>
    <dbReference type="NCBI Taxonomy" id="992332"/>
    <lineage>
        <taxon>Eukaryota</taxon>
        <taxon>Metazoa</taxon>
        <taxon>Chordata</taxon>
        <taxon>Craniata</taxon>
        <taxon>Vertebrata</taxon>
        <taxon>Euteleostomi</taxon>
        <taxon>Actinopterygii</taxon>
        <taxon>Neopterygii</taxon>
        <taxon>Teleostei</taxon>
        <taxon>Ostariophysi</taxon>
        <taxon>Cypriniformes</taxon>
        <taxon>Nemacheilidae</taxon>
        <taxon>Triplophysa</taxon>
    </lineage>
</organism>
<dbReference type="GO" id="GO:0017038">
    <property type="term" value="P:protein import"/>
    <property type="evidence" value="ECO:0007669"/>
    <property type="project" value="InterPro"/>
</dbReference>
<keyword evidence="2" id="KW-0813">Transport</keyword>
<keyword evidence="2" id="KW-0653">Protein transport</keyword>